<dbReference type="AlphaFoldDB" id="A0A0M9VHH7"/>
<dbReference type="InterPro" id="IPR014710">
    <property type="entry name" value="RmlC-like_jellyroll"/>
</dbReference>
<dbReference type="STRING" id="1202724.AM493_05625"/>
<proteinExistence type="predicted"/>
<dbReference type="Proteomes" id="UP000037755">
    <property type="component" value="Unassembled WGS sequence"/>
</dbReference>
<comment type="caution">
    <text evidence="1">The sequence shown here is derived from an EMBL/GenBank/DDBJ whole genome shotgun (WGS) entry which is preliminary data.</text>
</comment>
<reference evidence="1 2" key="1">
    <citation type="submission" date="2015-08" db="EMBL/GenBank/DDBJ databases">
        <title>Whole genome sequence of Flavobacterium akiainvivens IK-1T, from decaying Wikstroemia oahuensis, an endemic Hawaiian shrub.</title>
        <authorList>
            <person name="Wan X."/>
            <person name="Hou S."/>
            <person name="Saito J."/>
            <person name="Donachie S."/>
        </authorList>
    </citation>
    <scope>NUCLEOTIDE SEQUENCE [LARGE SCALE GENOMIC DNA]</scope>
    <source>
        <strain evidence="1 2">IK-1</strain>
    </source>
</reference>
<keyword evidence="2" id="KW-1185">Reference proteome</keyword>
<name>A0A0M9VHH7_9FLAO</name>
<dbReference type="PATRIC" id="fig|1202724.3.peg.1164"/>
<dbReference type="RefSeq" id="WP_054406771.1">
    <property type="nucleotide sequence ID" value="NZ_FOYA01000003.1"/>
</dbReference>
<gene>
    <name evidence="1" type="ORF">AM493_05625</name>
</gene>
<accession>A0A0M9VHH7</accession>
<protein>
    <recommendedName>
        <fullName evidence="3">Cupin 2 conserved barrel domain-containing protein</fullName>
    </recommendedName>
</protein>
<sequence length="121" mass="13608">MNTESIFNITRVYADAHGDSHFEDSVVPLKSNGDIGFLSDEEPVKGIIFREVTPGYDYDFHNAPQRQYIILLDGGVEIETSLGEKRTFGTGHILLVEDTTGKGHKTRNLEHKTRKSIFITL</sequence>
<evidence type="ECO:0000313" key="1">
    <source>
        <dbReference type="EMBL" id="KOS05570.1"/>
    </source>
</evidence>
<evidence type="ECO:0008006" key="3">
    <source>
        <dbReference type="Google" id="ProtNLM"/>
    </source>
</evidence>
<dbReference type="Gene3D" id="2.60.120.10">
    <property type="entry name" value="Jelly Rolls"/>
    <property type="match status" value="1"/>
</dbReference>
<evidence type="ECO:0000313" key="2">
    <source>
        <dbReference type="Proteomes" id="UP000037755"/>
    </source>
</evidence>
<dbReference type="EMBL" id="LIYD01000005">
    <property type="protein sequence ID" value="KOS05570.1"/>
    <property type="molecule type" value="Genomic_DNA"/>
</dbReference>
<organism evidence="1 2">
    <name type="scientific">Flavobacterium akiainvivens</name>
    <dbReference type="NCBI Taxonomy" id="1202724"/>
    <lineage>
        <taxon>Bacteria</taxon>
        <taxon>Pseudomonadati</taxon>
        <taxon>Bacteroidota</taxon>
        <taxon>Flavobacteriia</taxon>
        <taxon>Flavobacteriales</taxon>
        <taxon>Flavobacteriaceae</taxon>
        <taxon>Flavobacterium</taxon>
    </lineage>
</organism>